<dbReference type="GO" id="GO:0008483">
    <property type="term" value="F:transaminase activity"/>
    <property type="evidence" value="ECO:0007669"/>
    <property type="project" value="UniProtKB-KW"/>
</dbReference>
<accession>A0ABY2XUC8</accession>
<reference evidence="1 2" key="1">
    <citation type="submission" date="2019-05" db="EMBL/GenBank/DDBJ databases">
        <title>Pasteurellaceae isolates from reptiles.</title>
        <authorList>
            <person name="Bojesen A.M."/>
            <person name="Lund E."/>
        </authorList>
    </citation>
    <scope>NUCLEOTIDE SEQUENCE [LARGE SCALE GENOMIC DNA]</scope>
    <source>
        <strain evidence="1 2">ELNT2x</strain>
    </source>
</reference>
<evidence type="ECO:0000313" key="2">
    <source>
        <dbReference type="Proteomes" id="UP000305526"/>
    </source>
</evidence>
<name>A0ABY2XUC8_9PAST</name>
<dbReference type="Proteomes" id="UP000305526">
    <property type="component" value="Unassembled WGS sequence"/>
</dbReference>
<dbReference type="InterPro" id="IPR015422">
    <property type="entry name" value="PyrdxlP-dep_Trfase_small"/>
</dbReference>
<dbReference type="Gene3D" id="3.90.1150.10">
    <property type="entry name" value="Aspartate Aminotransferase, domain 1"/>
    <property type="match status" value="1"/>
</dbReference>
<feature type="non-terminal residue" evidence="1">
    <location>
        <position position="1"/>
    </location>
</feature>
<proteinExistence type="predicted"/>
<dbReference type="EMBL" id="VDGV01000049">
    <property type="protein sequence ID" value="TNG91740.1"/>
    <property type="molecule type" value="Genomic_DNA"/>
</dbReference>
<evidence type="ECO:0000313" key="1">
    <source>
        <dbReference type="EMBL" id="TNG91740.1"/>
    </source>
</evidence>
<dbReference type="InterPro" id="IPR015424">
    <property type="entry name" value="PyrdxlP-dep_Trfase"/>
</dbReference>
<keyword evidence="1" id="KW-0032">Aminotransferase</keyword>
<keyword evidence="2" id="KW-1185">Reference proteome</keyword>
<gene>
    <name evidence="1" type="ORF">FHQ21_06680</name>
</gene>
<keyword evidence="1" id="KW-0808">Transferase</keyword>
<organism evidence="1 2">
    <name type="scientific">Testudinibacter aquarius</name>
    <dbReference type="NCBI Taxonomy" id="1524974"/>
    <lineage>
        <taxon>Bacteria</taxon>
        <taxon>Pseudomonadati</taxon>
        <taxon>Pseudomonadota</taxon>
        <taxon>Gammaproteobacteria</taxon>
        <taxon>Pasteurellales</taxon>
        <taxon>Pasteurellaceae</taxon>
        <taxon>Testudinibacter</taxon>
    </lineage>
</organism>
<protein>
    <submittedName>
        <fullName evidence="1">Aminotransferase class III-fold pyridoxal phosphate-dependent enzyme</fullName>
    </submittedName>
</protein>
<sequence>QSAVNMRSLQARLVEQGVWVRPFGKLVYLMPPFIITSAQLSQLTSGVLNALKQEYGLC</sequence>
<comment type="caution">
    <text evidence="1">The sequence shown here is derived from an EMBL/GenBank/DDBJ whole genome shotgun (WGS) entry which is preliminary data.</text>
</comment>
<dbReference type="SUPFAM" id="SSF53383">
    <property type="entry name" value="PLP-dependent transferases"/>
    <property type="match status" value="1"/>
</dbReference>